<comment type="caution">
    <text evidence="4">The sequence shown here is derived from an EMBL/GenBank/DDBJ whole genome shotgun (WGS) entry which is preliminary data.</text>
</comment>
<sequence length="152" mass="15924">MKTLLLVYASQSGHTLQLADAAARGIVTLAEEVSLRQLPALQAGIDDLLHADALLLATPENFGYMAGALKDFFDRTYYPAQGRVDGLPYALLVSAGNDGRGAVQAVERIARGYPLQQVLPPLIVRGEATAADLAAAEELGATLAAGLSIGMY</sequence>
<evidence type="ECO:0000313" key="4">
    <source>
        <dbReference type="EMBL" id="RKQ58786.1"/>
    </source>
</evidence>
<reference evidence="4 5" key="1">
    <citation type="submission" date="2018-10" db="EMBL/GenBank/DDBJ databases">
        <title>Genomic Encyclopedia of Type Strains, Phase IV (KMG-IV): sequencing the most valuable type-strain genomes for metagenomic binning, comparative biology and taxonomic classification.</title>
        <authorList>
            <person name="Goeker M."/>
        </authorList>
    </citation>
    <scope>NUCLEOTIDE SEQUENCE [LARGE SCALE GENOMIC DNA]</scope>
    <source>
        <strain evidence="4 5">DSM 3303</strain>
    </source>
</reference>
<keyword evidence="2" id="KW-0288">FMN</keyword>
<proteinExistence type="predicted"/>
<dbReference type="SUPFAM" id="SSF52218">
    <property type="entry name" value="Flavoproteins"/>
    <property type="match status" value="1"/>
</dbReference>
<dbReference type="AlphaFoldDB" id="A0A495BCS2"/>
<evidence type="ECO:0000259" key="3">
    <source>
        <dbReference type="PROSITE" id="PS50902"/>
    </source>
</evidence>
<organism evidence="4 5">
    <name type="scientific">Vogesella indigofera</name>
    <name type="common">Pseudomonas indigofera</name>
    <dbReference type="NCBI Taxonomy" id="45465"/>
    <lineage>
        <taxon>Bacteria</taxon>
        <taxon>Pseudomonadati</taxon>
        <taxon>Pseudomonadota</taxon>
        <taxon>Betaproteobacteria</taxon>
        <taxon>Neisseriales</taxon>
        <taxon>Chromobacteriaceae</taxon>
        <taxon>Vogesella</taxon>
    </lineage>
</organism>
<evidence type="ECO:0000256" key="2">
    <source>
        <dbReference type="ARBA" id="ARBA00022643"/>
    </source>
</evidence>
<dbReference type="InterPro" id="IPR005025">
    <property type="entry name" value="FMN_Rdtase-like_dom"/>
</dbReference>
<gene>
    <name evidence="4" type="ORF">C8E02_1758</name>
</gene>
<feature type="domain" description="Flavodoxin-like" evidence="3">
    <location>
        <begin position="4"/>
        <end position="152"/>
    </location>
</feature>
<accession>A0A495BCS2</accession>
<dbReference type="Proteomes" id="UP000279384">
    <property type="component" value="Unassembled WGS sequence"/>
</dbReference>
<evidence type="ECO:0000256" key="1">
    <source>
        <dbReference type="ARBA" id="ARBA00022630"/>
    </source>
</evidence>
<dbReference type="GO" id="GO:0010181">
    <property type="term" value="F:FMN binding"/>
    <property type="evidence" value="ECO:0007669"/>
    <property type="project" value="InterPro"/>
</dbReference>
<dbReference type="Gene3D" id="3.40.50.360">
    <property type="match status" value="1"/>
</dbReference>
<dbReference type="Pfam" id="PF03358">
    <property type="entry name" value="FMN_red"/>
    <property type="match status" value="1"/>
</dbReference>
<evidence type="ECO:0000313" key="5">
    <source>
        <dbReference type="Proteomes" id="UP000279384"/>
    </source>
</evidence>
<keyword evidence="1" id="KW-0285">Flavoprotein</keyword>
<protein>
    <submittedName>
        <fullName evidence="4">NADPH-dependent FMN reductase</fullName>
    </submittedName>
</protein>
<dbReference type="InterPro" id="IPR029039">
    <property type="entry name" value="Flavoprotein-like_sf"/>
</dbReference>
<name>A0A495BCS2_VOGIN</name>
<dbReference type="GO" id="GO:0016491">
    <property type="term" value="F:oxidoreductase activity"/>
    <property type="evidence" value="ECO:0007669"/>
    <property type="project" value="InterPro"/>
</dbReference>
<dbReference type="PROSITE" id="PS50902">
    <property type="entry name" value="FLAVODOXIN_LIKE"/>
    <property type="match status" value="1"/>
</dbReference>
<dbReference type="InterPro" id="IPR008254">
    <property type="entry name" value="Flavodoxin/NO_synth"/>
</dbReference>
<dbReference type="EMBL" id="RBID01000014">
    <property type="protein sequence ID" value="RKQ58786.1"/>
    <property type="molecule type" value="Genomic_DNA"/>
</dbReference>
<dbReference type="RefSeq" id="WP_120810458.1">
    <property type="nucleotide sequence ID" value="NZ_RBID01000014.1"/>
</dbReference>